<dbReference type="RefSeq" id="WP_057805778.1">
    <property type="nucleotide sequence ID" value="NZ_BJYP01000012.1"/>
</dbReference>
<dbReference type="EMBL" id="JQBY01000007">
    <property type="protein sequence ID" value="KRN82785.1"/>
    <property type="molecule type" value="Genomic_DNA"/>
</dbReference>
<dbReference type="STRING" id="319653.SAMN04487973_10672"/>
<dbReference type="InterPro" id="IPR005545">
    <property type="entry name" value="YCII"/>
</dbReference>
<protein>
    <submittedName>
        <fullName evidence="4">YCII-related domain-containing protein</fullName>
    </submittedName>
</protein>
<dbReference type="GeneID" id="76043318"/>
<dbReference type="PATRIC" id="fig|319653.3.peg.2000"/>
<comment type="caution">
    <text evidence="3">The sequence shown here is derived from an EMBL/GenBank/DDBJ whole genome shotgun (WGS) entry which is preliminary data.</text>
</comment>
<evidence type="ECO:0000313" key="6">
    <source>
        <dbReference type="Proteomes" id="UP000182818"/>
    </source>
</evidence>
<comment type="similarity">
    <text evidence="1">Belongs to the YciI family.</text>
</comment>
<keyword evidence="6" id="KW-1185">Reference proteome</keyword>
<name>A0A0R2JZQ8_9LACO</name>
<dbReference type="InterPro" id="IPR011008">
    <property type="entry name" value="Dimeric_a/b-barrel"/>
</dbReference>
<reference evidence="4 6" key="2">
    <citation type="submission" date="2016-10" db="EMBL/GenBank/DDBJ databases">
        <authorList>
            <person name="Varghese N."/>
            <person name="Submissions S."/>
        </authorList>
    </citation>
    <scope>NUCLEOTIDE SEQUENCE [LARGE SCALE GENOMIC DNA]</scope>
    <source>
        <strain evidence="4 6">CGMCC 1.3889</strain>
    </source>
</reference>
<evidence type="ECO:0000313" key="5">
    <source>
        <dbReference type="Proteomes" id="UP000051749"/>
    </source>
</evidence>
<evidence type="ECO:0000313" key="4">
    <source>
        <dbReference type="EMBL" id="SER41965.1"/>
    </source>
</evidence>
<dbReference type="SUPFAM" id="SSF54909">
    <property type="entry name" value="Dimeric alpha+beta barrel"/>
    <property type="match status" value="1"/>
</dbReference>
<dbReference type="Proteomes" id="UP000182818">
    <property type="component" value="Unassembled WGS sequence"/>
</dbReference>
<gene>
    <name evidence="3" type="ORF">IV87_GL001962</name>
    <name evidence="4" type="ORF">SAMN04487973_10672</name>
</gene>
<feature type="domain" description="YCII-related" evidence="2">
    <location>
        <begin position="2"/>
        <end position="83"/>
    </location>
</feature>
<proteinExistence type="inferred from homology"/>
<reference evidence="3 5" key="1">
    <citation type="journal article" date="2015" name="Genome Announc.">
        <title>Expanding the biotechnology potential of lactobacilli through comparative genomics of 213 strains and associated genera.</title>
        <authorList>
            <person name="Sun Z."/>
            <person name="Harris H.M."/>
            <person name="McCann A."/>
            <person name="Guo C."/>
            <person name="Argimon S."/>
            <person name="Zhang W."/>
            <person name="Yang X."/>
            <person name="Jeffery I.B."/>
            <person name="Cooney J.C."/>
            <person name="Kagawa T.F."/>
            <person name="Liu W."/>
            <person name="Song Y."/>
            <person name="Salvetti E."/>
            <person name="Wrobel A."/>
            <person name="Rasinkangas P."/>
            <person name="Parkhill J."/>
            <person name="Rea M.C."/>
            <person name="O'Sullivan O."/>
            <person name="Ritari J."/>
            <person name="Douillard F.P."/>
            <person name="Paul Ross R."/>
            <person name="Yang R."/>
            <person name="Briner A.E."/>
            <person name="Felis G.E."/>
            <person name="de Vos W.M."/>
            <person name="Barrangou R."/>
            <person name="Klaenhammer T.R."/>
            <person name="Caufield P.W."/>
            <person name="Cui Y."/>
            <person name="Zhang H."/>
            <person name="O'Toole P.W."/>
        </authorList>
    </citation>
    <scope>NUCLEOTIDE SEQUENCE [LARGE SCALE GENOMIC DNA]</scope>
    <source>
        <strain evidence="3 5">DSM 22301</strain>
    </source>
</reference>
<dbReference type="Pfam" id="PF03795">
    <property type="entry name" value="YCII"/>
    <property type="match status" value="1"/>
</dbReference>
<dbReference type="OrthoDB" id="9814407at2"/>
<dbReference type="AlphaFoldDB" id="A0A0R2JZQ8"/>
<sequence>MYLINVTIKEAAAEPESAAHLAQHQAWFQRYFDQGNFLLLGPSQTYQRAGVIVAQAADRAELDRILAEDAYYPDLANYAVNEFTALKIAANITDYQAK</sequence>
<dbReference type="Proteomes" id="UP000051749">
    <property type="component" value="Unassembled WGS sequence"/>
</dbReference>
<organism evidence="3 5">
    <name type="scientific">Pediococcus ethanolidurans</name>
    <dbReference type="NCBI Taxonomy" id="319653"/>
    <lineage>
        <taxon>Bacteria</taxon>
        <taxon>Bacillati</taxon>
        <taxon>Bacillota</taxon>
        <taxon>Bacilli</taxon>
        <taxon>Lactobacillales</taxon>
        <taxon>Lactobacillaceae</taxon>
        <taxon>Pediococcus</taxon>
    </lineage>
</organism>
<evidence type="ECO:0000256" key="1">
    <source>
        <dbReference type="ARBA" id="ARBA00007689"/>
    </source>
</evidence>
<dbReference type="Gene3D" id="3.30.70.1060">
    <property type="entry name" value="Dimeric alpha+beta barrel"/>
    <property type="match status" value="1"/>
</dbReference>
<evidence type="ECO:0000259" key="2">
    <source>
        <dbReference type="Pfam" id="PF03795"/>
    </source>
</evidence>
<accession>A0A0R2JZQ8</accession>
<evidence type="ECO:0000313" key="3">
    <source>
        <dbReference type="EMBL" id="KRN82785.1"/>
    </source>
</evidence>
<dbReference type="EMBL" id="FOGK01000006">
    <property type="protein sequence ID" value="SER41965.1"/>
    <property type="molecule type" value="Genomic_DNA"/>
</dbReference>